<evidence type="ECO:0000256" key="1">
    <source>
        <dbReference type="SAM" id="MobiDB-lite"/>
    </source>
</evidence>
<dbReference type="Proteomes" id="UP000008192">
    <property type="component" value="Chromosome"/>
</dbReference>
<dbReference type="KEGG" id="tpg:TPEGAU_0993a"/>
<proteinExistence type="predicted"/>
<evidence type="ECO:0000313" key="2">
    <source>
        <dbReference type="EMBL" id="AEZ60272.1"/>
    </source>
</evidence>
<accession>A0AAU8PHE6</accession>
<sequence>MRNGLRRRPNPYREVQTRRKRAPRAGLQEQSLSFLIIPCARTDLHEKREACKVQLSEEGLRILTLLYKQRKVAVRITVYVDLPATYPLQWQHGRTTLE</sequence>
<gene>
    <name evidence="2" type="ordered locus">TPEGAU_0993a</name>
</gene>
<evidence type="ECO:0000313" key="3">
    <source>
        <dbReference type="Proteomes" id="UP000008192"/>
    </source>
</evidence>
<organism evidence="2 3">
    <name type="scientific">Treponema pallidum subsp. pertenue (strain Gauthier)</name>
    <dbReference type="NCBI Taxonomy" id="491080"/>
    <lineage>
        <taxon>Bacteria</taxon>
        <taxon>Pseudomonadati</taxon>
        <taxon>Spirochaetota</taxon>
        <taxon>Spirochaetia</taxon>
        <taxon>Spirochaetales</taxon>
        <taxon>Treponemataceae</taxon>
        <taxon>Treponema</taxon>
    </lineage>
</organism>
<dbReference type="AlphaFoldDB" id="A0AAU8PHE6"/>
<dbReference type="EMBL" id="CP002376">
    <property type="protein sequence ID" value="AEZ60272.1"/>
    <property type="molecule type" value="Genomic_DNA"/>
</dbReference>
<feature type="region of interest" description="Disordered" evidence="1">
    <location>
        <begin position="1"/>
        <end position="24"/>
    </location>
</feature>
<feature type="compositionally biased region" description="Basic residues" evidence="1">
    <location>
        <begin position="1"/>
        <end position="10"/>
    </location>
</feature>
<protein>
    <submittedName>
        <fullName evidence="2">Uncharacterized protein</fullName>
    </submittedName>
</protein>
<name>A0AAU8PHE6_TREPG</name>
<reference evidence="3" key="1">
    <citation type="journal article" date="2012" name="PLoS Negl. Trop. Dis.">
        <title>Whole genome sequences of three Treponema pallidum ssp. pertenue strains: yaws and syphilis treponemes differ in less than 0.2% of the genome sequence.</title>
        <authorList>
            <person name="Cejkova D."/>
            <person name="Zobanikova M."/>
            <person name="Chen L."/>
            <person name="Pospisilova P."/>
            <person name="Strouhal M."/>
            <person name="Qin X."/>
            <person name="Mikalova L."/>
            <person name="Norris S.J."/>
            <person name="Muzny D.M."/>
            <person name="Gibbs R.A."/>
            <person name="Fulton L.L."/>
            <person name="Sodergren E."/>
            <person name="Weinstock G.M."/>
            <person name="Smajs D."/>
        </authorList>
    </citation>
    <scope>NUCLEOTIDE SEQUENCE [LARGE SCALE GENOMIC DNA]</scope>
    <source>
        <strain evidence="3">Gauthier</strain>
    </source>
</reference>